<comment type="catalytic activity">
    <reaction evidence="5 6">
        <text>alpha-maltose 1-phosphate + [(1-&gt;4)-alpha-D-glucosyl](n) = [(1-&gt;4)-alpha-D-glucosyl](n+2) + phosphate</text>
        <dbReference type="Rhea" id="RHEA:42692"/>
        <dbReference type="Rhea" id="RHEA-COMP:9584"/>
        <dbReference type="Rhea" id="RHEA-COMP:10183"/>
        <dbReference type="ChEBI" id="CHEBI:15444"/>
        <dbReference type="ChEBI" id="CHEBI:43474"/>
        <dbReference type="ChEBI" id="CHEBI:63576"/>
        <dbReference type="EC" id="2.4.99.16"/>
    </reaction>
</comment>
<dbReference type="CDD" id="cd11344">
    <property type="entry name" value="AmyAc_GlgE_like"/>
    <property type="match status" value="1"/>
</dbReference>
<comment type="subunit">
    <text evidence="1 6">Homodimer.</text>
</comment>
<feature type="binding site" evidence="6">
    <location>
        <position position="383"/>
    </location>
    <ligand>
        <name>alpha-maltose 1-phosphate</name>
        <dbReference type="ChEBI" id="CHEBI:63576"/>
    </ligand>
</feature>
<evidence type="ECO:0000256" key="2">
    <source>
        <dbReference type="ARBA" id="ARBA00022676"/>
    </source>
</evidence>
<feature type="domain" description="Glycosyl hydrolase family 13 catalytic" evidence="8">
    <location>
        <begin position="204"/>
        <end position="546"/>
    </location>
</feature>
<dbReference type="InterPro" id="IPR021828">
    <property type="entry name" value="GlgE_dom_N/S"/>
</dbReference>
<dbReference type="PANTHER" id="PTHR47786:SF2">
    <property type="entry name" value="GLYCOSYL HYDROLASE FAMILY 13 CATALYTIC DOMAIN-CONTAINING PROTEIN"/>
    <property type="match status" value="1"/>
</dbReference>
<evidence type="ECO:0000256" key="3">
    <source>
        <dbReference type="ARBA" id="ARBA00022679"/>
    </source>
</evidence>
<dbReference type="eggNOG" id="COG0366">
    <property type="taxonomic scope" value="Bacteria"/>
</dbReference>
<dbReference type="InterPro" id="IPR013780">
    <property type="entry name" value="Glyco_hydro_b"/>
</dbReference>
<accession>D7CX35</accession>
<keyword evidence="2 6" id="KW-0328">Glycosyltransferase</keyword>
<evidence type="ECO:0000313" key="10">
    <source>
        <dbReference type="Proteomes" id="UP000000379"/>
    </source>
</evidence>
<feature type="active site" description="Proton donor" evidence="6">
    <location>
        <position position="411"/>
    </location>
</feature>
<proteinExistence type="inferred from homology"/>
<dbReference type="InterPro" id="IPR049171">
    <property type="entry name" value="GLGE_C"/>
</dbReference>
<dbReference type="EMBL" id="CP002049">
    <property type="protein sequence ID" value="ADI14543.1"/>
    <property type="molecule type" value="Genomic_DNA"/>
</dbReference>
<name>D7CX35_TRURR</name>
<feature type="site" description="Transition state stabilizer" evidence="6">
    <location>
        <position position="469"/>
    </location>
</feature>
<dbReference type="HOGENOM" id="CLU_015798_0_0_0"/>
<dbReference type="EC" id="2.4.99.16" evidence="6"/>
<evidence type="ECO:0000256" key="4">
    <source>
        <dbReference type="ARBA" id="ARBA00023277"/>
    </source>
</evidence>
<dbReference type="KEGG" id="tra:Trad_1421"/>
<feature type="active site" description="Nucleophile" evidence="6">
    <location>
        <position position="382"/>
    </location>
</feature>
<evidence type="ECO:0000256" key="7">
    <source>
        <dbReference type="SAM" id="MobiDB-lite"/>
    </source>
</evidence>
<dbReference type="GO" id="GO:0030979">
    <property type="term" value="P:alpha-glucan biosynthetic process"/>
    <property type="evidence" value="ECO:0007669"/>
    <property type="project" value="UniProtKB-UniRule"/>
</dbReference>
<dbReference type="Gene3D" id="1.20.58.80">
    <property type="entry name" value="Phosphotransferase system, lactose/cellobiose-type IIA subunit"/>
    <property type="match status" value="1"/>
</dbReference>
<dbReference type="Gene3D" id="3.20.20.80">
    <property type="entry name" value="Glycosidases"/>
    <property type="match status" value="1"/>
</dbReference>
<reference evidence="10" key="1">
    <citation type="submission" date="2010-05" db="EMBL/GenBank/DDBJ databases">
        <title>The complete genome of Truepera radiovictris DSM 17093.</title>
        <authorList>
            <consortium name="US DOE Joint Genome Institute (JGI-PGF)"/>
            <person name="Lucas S."/>
            <person name="Copeland A."/>
            <person name="Lapidus A."/>
            <person name="Glavina del Rio T."/>
            <person name="Dalin E."/>
            <person name="Tice H."/>
            <person name="Bruce D."/>
            <person name="Goodwin L."/>
            <person name="Pitluck S."/>
            <person name="Kyrpides N."/>
            <person name="Mavromatis K."/>
            <person name="Ovchinnikova G."/>
            <person name="Munk A.C."/>
            <person name="Detter J.C."/>
            <person name="Han C."/>
            <person name="Tapia R."/>
            <person name="Land M."/>
            <person name="Hauser L."/>
            <person name="Markowitz V."/>
            <person name="Cheng J.-F."/>
            <person name="Hugenholtz P."/>
            <person name="Woyke T."/>
            <person name="Wu D."/>
            <person name="Tindall B."/>
            <person name="Pomrenke H.G."/>
            <person name="Brambilla E."/>
            <person name="Klenk H.-P."/>
            <person name="Eisen J.A."/>
        </authorList>
    </citation>
    <scope>NUCLEOTIDE SEQUENCE [LARGE SCALE GENOMIC DNA]</scope>
    <source>
        <strain evidence="10">DSM 17093 / CIP 108686 / LMG 22925 / RQ-24</strain>
    </source>
</reference>
<protein>
    <recommendedName>
        <fullName evidence="6">Alpha-1,4-glucan:maltose-1-phosphate maltosyltransferase</fullName>
        <shortName evidence="6">GMPMT</shortName>
        <ecNumber evidence="6">2.4.99.16</ecNumber>
    </recommendedName>
    <alternativeName>
        <fullName evidence="6">(1-&gt;4)-alpha-D-glucan:maltose-1-phosphate alpha-D-maltosyltransferase</fullName>
    </alternativeName>
</protein>
<dbReference type="RefSeq" id="WP_013177912.1">
    <property type="nucleotide sequence ID" value="NC_014221.1"/>
</dbReference>
<organism evidence="9 10">
    <name type="scientific">Truepera radiovictrix (strain DSM 17093 / CIP 108686 / LMG 22925 / RQ-24)</name>
    <dbReference type="NCBI Taxonomy" id="649638"/>
    <lineage>
        <taxon>Bacteria</taxon>
        <taxon>Thermotogati</taxon>
        <taxon>Deinococcota</taxon>
        <taxon>Deinococci</taxon>
        <taxon>Trueperales</taxon>
        <taxon>Trueperaceae</taxon>
        <taxon>Truepera</taxon>
    </lineage>
</organism>
<dbReference type="CAZy" id="GH13">
    <property type="family name" value="Glycoside Hydrolase Family 13"/>
</dbReference>
<reference evidence="9 10" key="2">
    <citation type="journal article" date="2011" name="Stand. Genomic Sci.">
        <title>Complete genome sequence of Truepera radiovictrix type strain (RQ-24).</title>
        <authorList>
            <person name="Ivanova N."/>
            <person name="Rohde C."/>
            <person name="Munk C."/>
            <person name="Nolan M."/>
            <person name="Lucas S."/>
            <person name="Del Rio T.G."/>
            <person name="Tice H."/>
            <person name="Deshpande S."/>
            <person name="Cheng J.F."/>
            <person name="Tapia R."/>
            <person name="Han C."/>
            <person name="Goodwin L."/>
            <person name="Pitluck S."/>
            <person name="Liolios K."/>
            <person name="Mavromatis K."/>
            <person name="Mikhailova N."/>
            <person name="Pati A."/>
            <person name="Chen A."/>
            <person name="Palaniappan K."/>
            <person name="Land M."/>
            <person name="Hauser L."/>
            <person name="Chang Y.J."/>
            <person name="Jeffries C.D."/>
            <person name="Brambilla E."/>
            <person name="Rohde M."/>
            <person name="Goker M."/>
            <person name="Tindall B.J."/>
            <person name="Woyke T."/>
            <person name="Bristow J."/>
            <person name="Eisen J.A."/>
            <person name="Markowitz V."/>
            <person name="Hugenholtz P."/>
            <person name="Kyrpides N.C."/>
            <person name="Klenk H.P."/>
            <person name="Lapidus A."/>
        </authorList>
    </citation>
    <scope>NUCLEOTIDE SEQUENCE [LARGE SCALE GENOMIC DNA]</scope>
    <source>
        <strain evidence="10">DSM 17093 / CIP 108686 / LMG 22925 / RQ-24</strain>
    </source>
</reference>
<dbReference type="Pfam" id="PF21702">
    <property type="entry name" value="GLGE_C"/>
    <property type="match status" value="1"/>
</dbReference>
<feature type="binding site" evidence="6">
    <location>
        <position position="251"/>
    </location>
    <ligand>
        <name>alpha-maltose 1-phosphate</name>
        <dbReference type="ChEBI" id="CHEBI:63576"/>
    </ligand>
</feature>
<evidence type="ECO:0000259" key="8">
    <source>
        <dbReference type="SMART" id="SM00642"/>
    </source>
</evidence>
<dbReference type="GO" id="GO:0016758">
    <property type="term" value="F:hexosyltransferase activity"/>
    <property type="evidence" value="ECO:0007669"/>
    <property type="project" value="UniProtKB-UniRule"/>
</dbReference>
<dbReference type="STRING" id="649638.Trad_1421"/>
<dbReference type="InterPro" id="IPR013783">
    <property type="entry name" value="Ig-like_fold"/>
</dbReference>
<dbReference type="Pfam" id="PF00128">
    <property type="entry name" value="Alpha-amylase"/>
    <property type="match status" value="1"/>
</dbReference>
<dbReference type="InterPro" id="IPR006047">
    <property type="entry name" value="GH13_cat_dom"/>
</dbReference>
<feature type="binding site" evidence="6">
    <location>
        <position position="311"/>
    </location>
    <ligand>
        <name>alpha-maltose 1-phosphate</name>
        <dbReference type="ChEBI" id="CHEBI:63576"/>
    </ligand>
</feature>
<gene>
    <name evidence="6" type="primary">glgE</name>
    <name evidence="9" type="ordered locus">Trad_1421</name>
</gene>
<dbReference type="SMART" id="SM00642">
    <property type="entry name" value="Aamy"/>
    <property type="match status" value="1"/>
</dbReference>
<dbReference type="PANTHER" id="PTHR47786">
    <property type="entry name" value="ALPHA-1,4-GLUCAN:MALTOSE-1-PHOSPHATE MALTOSYLTRANSFERASE"/>
    <property type="match status" value="1"/>
</dbReference>
<dbReference type="OrthoDB" id="9805159at2"/>
<dbReference type="GO" id="GO:0004553">
    <property type="term" value="F:hydrolase activity, hydrolyzing O-glycosyl compounds"/>
    <property type="evidence" value="ECO:0007669"/>
    <property type="project" value="InterPro"/>
</dbReference>
<dbReference type="InterPro" id="IPR017853">
    <property type="entry name" value="GH"/>
</dbReference>
<keyword evidence="4 6" id="KW-0119">Carbohydrate metabolism</keyword>
<feature type="region of interest" description="Disordered" evidence="7">
    <location>
        <begin position="249"/>
        <end position="276"/>
    </location>
</feature>
<evidence type="ECO:0000256" key="1">
    <source>
        <dbReference type="ARBA" id="ARBA00011738"/>
    </source>
</evidence>
<dbReference type="Proteomes" id="UP000000379">
    <property type="component" value="Chromosome"/>
</dbReference>
<dbReference type="SUPFAM" id="SSF51445">
    <property type="entry name" value="(Trans)glycosidases"/>
    <property type="match status" value="1"/>
</dbReference>
<dbReference type="HAMAP" id="MF_02124">
    <property type="entry name" value="GlgE"/>
    <property type="match status" value="1"/>
</dbReference>
<comment type="similarity">
    <text evidence="6">Belongs to the glycosyl hydrolase 13 family. GlgE subfamily.</text>
</comment>
<comment type="function">
    <text evidence="6">Maltosyltransferase that uses maltose 1-phosphate (M1P) as the sugar donor to elongate linear or branched alpha-(1-&gt;4)-glucans. Is involved in a branched alpha-glucan biosynthetic pathway from trehalose, together with TreS, Mak and GlgB.</text>
</comment>
<feature type="binding site" evidence="6">
    <location>
        <begin position="521"/>
        <end position="522"/>
    </location>
    <ligand>
        <name>alpha-maltose 1-phosphate</name>
        <dbReference type="ChEBI" id="CHEBI:63576"/>
    </ligand>
</feature>
<evidence type="ECO:0000256" key="6">
    <source>
        <dbReference type="HAMAP-Rule" id="MF_02124"/>
    </source>
</evidence>
<dbReference type="AlphaFoldDB" id="D7CX35"/>
<evidence type="ECO:0000313" key="9">
    <source>
        <dbReference type="EMBL" id="ADI14543.1"/>
    </source>
</evidence>
<sequence>MISPELPKKWSRALILAVRPSVDGGRFPIKRITGEAVAVSADIVADGHETVAAEVLFGPKGAPKSAEEAVRLKHVGNDVYEGCFTASGVGMMRYRVRAWVDMFATWQAIFKRRVDAGSDEAELRSELLEGAALLQKAARKAKGEDKRALQAFIGRFEAGEHGAALEPEVTRLASVYDPREGAAESEPLEILVERPLAQFSSWYEFFPRSFGPDGAHGTLDDAARHLDYVKEMGFDIVYLPPIHPIGRSFRKGKDNSPTAGPGEPGSPWAIGSEEGGHKAVHPELGGLEAFDRFMARAKELGLEVALDLAYQCSPDHPYVKEHPDWFRQRPDGSIRYAENPPKKYQDIYPIDFESADWKNLWQELRSVVAFWAERGVRTFRVDNPHTKALPFWGWCFASLRQDYPDLIFLSEAFTRPKQMYALAKLGFSQSYTYFTWRYSKWDFEEYLTELFHTEVAEFYRPSFWPNTPDILPPYLRSRASFQARLVMAATMSSSYGLYGPAFELMDNEPHELREENKNNEKYELKRWNLEDPNSLKPLITRVNAIRAENPALHGNRSLRFHRLENDQLLAYSKREGDNRILVVVNLDDQHTQAGFVELDLGALELSEHEPFVAHDLLTDERYTWEGRRNFVQLDPHHLPAHILRLSPRGDDDYAARGRAV</sequence>
<keyword evidence="10" id="KW-1185">Reference proteome</keyword>
<feature type="binding site" evidence="6">
    <location>
        <position position="346"/>
    </location>
    <ligand>
        <name>alpha-maltose 1-phosphate</name>
        <dbReference type="ChEBI" id="CHEBI:63576"/>
    </ligand>
</feature>
<dbReference type="Pfam" id="PF11896">
    <property type="entry name" value="GlgE_dom_N_S"/>
    <property type="match status" value="1"/>
</dbReference>
<dbReference type="InterPro" id="IPR026585">
    <property type="entry name" value="GlgE"/>
</dbReference>
<dbReference type="SUPFAM" id="SSF51011">
    <property type="entry name" value="Glycosyl hydrolase domain"/>
    <property type="match status" value="1"/>
</dbReference>
<dbReference type="Gene3D" id="2.60.40.1180">
    <property type="entry name" value="Golgi alpha-mannosidase II"/>
    <property type="match status" value="1"/>
</dbReference>
<evidence type="ECO:0000256" key="5">
    <source>
        <dbReference type="ARBA" id="ARBA00048735"/>
    </source>
</evidence>
<dbReference type="Gene3D" id="2.60.40.10">
    <property type="entry name" value="Immunoglobulins"/>
    <property type="match status" value="1"/>
</dbReference>
<keyword evidence="3 6" id="KW-0808">Transferase</keyword>